<dbReference type="KEGG" id="bfn:OI25_7527"/>
<dbReference type="CDD" id="cd00085">
    <property type="entry name" value="HNHc"/>
    <property type="match status" value="1"/>
</dbReference>
<evidence type="ECO:0000313" key="1">
    <source>
        <dbReference type="EMBL" id="AJZ56610.1"/>
    </source>
</evidence>
<evidence type="ECO:0000313" key="2">
    <source>
        <dbReference type="Proteomes" id="UP000032614"/>
    </source>
</evidence>
<dbReference type="RefSeq" id="WP_046565040.1">
    <property type="nucleotide sequence ID" value="NZ_CAKZHR010000064.1"/>
</dbReference>
<protein>
    <recommendedName>
        <fullName evidence="3">HNH endonuclease</fullName>
    </recommendedName>
</protein>
<dbReference type="Proteomes" id="UP000032614">
    <property type="component" value="Chromosome 3"/>
</dbReference>
<name>A0AAU8SSR2_9BURK</name>
<gene>
    <name evidence="1" type="ORF">OI25_7527</name>
</gene>
<proteinExistence type="predicted"/>
<dbReference type="AlphaFoldDB" id="A0AAU8SSR2"/>
<accession>A0AAU8SSR2</accession>
<dbReference type="EMBL" id="CP010025">
    <property type="protein sequence ID" value="AJZ56610.1"/>
    <property type="molecule type" value="Genomic_DNA"/>
</dbReference>
<dbReference type="GeneID" id="66513824"/>
<sequence>MASKRFRGKRCVYCGRAGASDTGDHVIARGFFPPSDRADLPQVPACSACNNAKSQLEHHLLTILPFGARHSAASRTLNELVPGRLSRNARLHRELLDAWNRQWQGEYAPRWTPEMKLPLDSTKVTRLCEYMMIGLAWHHWQAELTPPAELRASFYHPSAVAALERLFLNPQWGAQLDEDIGAGTLTYRAVQDPRAPARTFWRFTIYGMVMGDVPGLPGVRADAIYGISNPPRA</sequence>
<dbReference type="InterPro" id="IPR003615">
    <property type="entry name" value="HNH_nuc"/>
</dbReference>
<organism evidence="1 2">
    <name type="scientific">Paraburkholderia fungorum</name>
    <dbReference type="NCBI Taxonomy" id="134537"/>
    <lineage>
        <taxon>Bacteria</taxon>
        <taxon>Pseudomonadati</taxon>
        <taxon>Pseudomonadota</taxon>
        <taxon>Betaproteobacteria</taxon>
        <taxon>Burkholderiales</taxon>
        <taxon>Burkholderiaceae</taxon>
        <taxon>Paraburkholderia</taxon>
    </lineage>
</organism>
<reference evidence="1 2" key="1">
    <citation type="journal article" date="2015" name="Genome Announc.">
        <title>Complete genome sequences for 59 burkholderia isolates, both pathogenic and near neighbor.</title>
        <authorList>
            <person name="Johnson S.L."/>
            <person name="Bishop-Lilly K.A."/>
            <person name="Ladner J.T."/>
            <person name="Daligault H.E."/>
            <person name="Davenport K.W."/>
            <person name="Jaissle J."/>
            <person name="Frey K.G."/>
            <person name="Koroleva G.I."/>
            <person name="Bruce D.C."/>
            <person name="Coyne S.R."/>
            <person name="Broomall S.M."/>
            <person name="Li P.E."/>
            <person name="Teshima H."/>
            <person name="Gibbons H.S."/>
            <person name="Palacios G.F."/>
            <person name="Rosenzweig C.N."/>
            <person name="Redden C.L."/>
            <person name="Xu Y."/>
            <person name="Minogue T.D."/>
            <person name="Chain P.S."/>
        </authorList>
    </citation>
    <scope>NUCLEOTIDE SEQUENCE [LARGE SCALE GENOMIC DNA]</scope>
    <source>
        <strain evidence="1 2">ATCC BAA-463</strain>
    </source>
</reference>
<dbReference type="Gene3D" id="1.10.30.50">
    <property type="match status" value="1"/>
</dbReference>
<evidence type="ECO:0008006" key="3">
    <source>
        <dbReference type="Google" id="ProtNLM"/>
    </source>
</evidence>